<comment type="caution">
    <text evidence="4">The sequence shown here is derived from an EMBL/GenBank/DDBJ whole genome shotgun (WGS) entry which is preliminary data.</text>
</comment>
<keyword evidence="5" id="KW-1185">Reference proteome</keyword>
<evidence type="ECO:0000256" key="1">
    <source>
        <dbReference type="ARBA" id="ARBA00008520"/>
    </source>
</evidence>
<sequence length="448" mass="47682">MLPNSGAGTGAPAPRPGHASLTRRRLLAAAPAAMLATAAAACGTSGSSGRTAKSPKGKVTLTYGLWDLTQLPAMKQIIAEFEKAHSNITIRTAVTPWDSYWTKLKTAATGGSAPDVFWMTIDSFKLYASGGVLLPLDDSIKRDGLDIGQYVPAVTNGYQWKGQQFGIPKDTNSFGLFYNKELFAKASVAPPNPTWTWDDLVAAAVKLTDKGTGVHGIAAPLVDVQGYYLTIPQAGGFVISPDGRSSGYDKPGSIKGLEFWTDLINKHHASPTLQQLTDTDALSMFTSGKVAMYYGGSWDPVAIAAVPYTKKNAEVAPLPKGPKDATFYANGLANVVYAKTKYPEESWEFVKFLGSKVAARIQAGTGTVIPAYRGEESAYAEAIPQFNLRAFIDQLPNARTFPSSVQTSVWSDNALKAFAASWSGQEPVARTAGEVAAQMNSALAAEPR</sequence>
<evidence type="ECO:0000256" key="3">
    <source>
        <dbReference type="ARBA" id="ARBA00022729"/>
    </source>
</evidence>
<comment type="similarity">
    <text evidence="1">Belongs to the bacterial solute-binding protein 1 family.</text>
</comment>
<keyword evidence="4" id="KW-0762">Sugar transport</keyword>
<keyword evidence="2" id="KW-0813">Transport</keyword>
<gene>
    <name evidence="4" type="ORF">HEB94_005178</name>
</gene>
<reference evidence="4" key="1">
    <citation type="submission" date="2020-10" db="EMBL/GenBank/DDBJ databases">
        <title>Sequencing the genomes of 1000 actinobacteria strains.</title>
        <authorList>
            <person name="Klenk H.-P."/>
        </authorList>
    </citation>
    <scope>NUCLEOTIDE SEQUENCE</scope>
    <source>
        <strain evidence="4">DSM 45354</strain>
    </source>
</reference>
<dbReference type="InterPro" id="IPR006059">
    <property type="entry name" value="SBP"/>
</dbReference>
<dbReference type="PANTHER" id="PTHR30061:SF50">
    <property type="entry name" value="MALTOSE_MALTODEXTRIN-BINDING PERIPLASMIC PROTEIN"/>
    <property type="match status" value="1"/>
</dbReference>
<dbReference type="PROSITE" id="PS51318">
    <property type="entry name" value="TAT"/>
    <property type="match status" value="1"/>
</dbReference>
<protein>
    <submittedName>
        <fullName evidence="4">Multiple sugar transport system substrate-binding protein</fullName>
    </submittedName>
</protein>
<evidence type="ECO:0000313" key="5">
    <source>
        <dbReference type="Proteomes" id="UP000638648"/>
    </source>
</evidence>
<evidence type="ECO:0000256" key="2">
    <source>
        <dbReference type="ARBA" id="ARBA00022448"/>
    </source>
</evidence>
<dbReference type="CDD" id="cd13585">
    <property type="entry name" value="PBP2_TMBP_like"/>
    <property type="match status" value="1"/>
</dbReference>
<accession>A0A927MWQ4</accession>
<dbReference type="Proteomes" id="UP000638648">
    <property type="component" value="Unassembled WGS sequence"/>
</dbReference>
<dbReference type="Gene3D" id="3.40.190.10">
    <property type="entry name" value="Periplasmic binding protein-like II"/>
    <property type="match status" value="1"/>
</dbReference>
<dbReference type="InterPro" id="IPR006311">
    <property type="entry name" value="TAT_signal"/>
</dbReference>
<dbReference type="GO" id="GO:0055052">
    <property type="term" value="C:ATP-binding cassette (ABC) transporter complex, substrate-binding subunit-containing"/>
    <property type="evidence" value="ECO:0007669"/>
    <property type="project" value="TreeGrafter"/>
</dbReference>
<name>A0A927MWQ4_9ACTN</name>
<keyword evidence="3" id="KW-0732">Signal</keyword>
<dbReference type="PANTHER" id="PTHR30061">
    <property type="entry name" value="MALTOSE-BINDING PERIPLASMIC PROTEIN"/>
    <property type="match status" value="1"/>
</dbReference>
<dbReference type="RefSeq" id="WP_202896530.1">
    <property type="nucleotide sequence ID" value="NZ_BAABJL010000134.1"/>
</dbReference>
<dbReference type="GO" id="GO:0042956">
    <property type="term" value="P:maltodextrin transmembrane transport"/>
    <property type="evidence" value="ECO:0007669"/>
    <property type="project" value="TreeGrafter"/>
</dbReference>
<dbReference type="AlphaFoldDB" id="A0A927MWQ4"/>
<evidence type="ECO:0000313" key="4">
    <source>
        <dbReference type="EMBL" id="MBE1608330.1"/>
    </source>
</evidence>
<organism evidence="4 5">
    <name type="scientific">Actinopolymorpha pittospori</name>
    <dbReference type="NCBI Taxonomy" id="648752"/>
    <lineage>
        <taxon>Bacteria</taxon>
        <taxon>Bacillati</taxon>
        <taxon>Actinomycetota</taxon>
        <taxon>Actinomycetes</taxon>
        <taxon>Propionibacteriales</taxon>
        <taxon>Actinopolymorphaceae</taxon>
        <taxon>Actinopolymorpha</taxon>
    </lineage>
</organism>
<dbReference type="EMBL" id="JADBEM010000001">
    <property type="protein sequence ID" value="MBE1608330.1"/>
    <property type="molecule type" value="Genomic_DNA"/>
</dbReference>
<proteinExistence type="inferred from homology"/>
<dbReference type="SUPFAM" id="SSF53850">
    <property type="entry name" value="Periplasmic binding protein-like II"/>
    <property type="match status" value="1"/>
</dbReference>
<dbReference type="GO" id="GO:1901982">
    <property type="term" value="F:maltose binding"/>
    <property type="evidence" value="ECO:0007669"/>
    <property type="project" value="TreeGrafter"/>
</dbReference>
<dbReference type="Pfam" id="PF01547">
    <property type="entry name" value="SBP_bac_1"/>
    <property type="match status" value="1"/>
</dbReference>
<dbReference type="GO" id="GO:0015768">
    <property type="term" value="P:maltose transport"/>
    <property type="evidence" value="ECO:0007669"/>
    <property type="project" value="TreeGrafter"/>
</dbReference>